<comment type="pathway">
    <text evidence="5">Protein modification; protein ubiquitination.</text>
</comment>
<evidence type="ECO:0000259" key="19">
    <source>
        <dbReference type="PROSITE" id="PS50089"/>
    </source>
</evidence>
<name>A0AAD4KFN9_9EURO</name>
<feature type="compositionally biased region" description="Low complexity" evidence="18">
    <location>
        <begin position="419"/>
        <end position="428"/>
    </location>
</feature>
<sequence length="505" mass="56260">MDRKRRLTGTSNDEEASQRRPSALTRPGSSSNNRPLPMLPHGDQYNSPGAPGSTRDNAIDLVSSPPFHESSVGSSRRPSHILSTTSSHSGQNPIEYTLPQWQPDTEVTHCPICGTQFSFWYRKHHCRKCGRVVCSSCSPHRITIPRQYIVRPPEPTEPTPFERASSHNRHSSQSSHSSHLLDITSDDARDSSIAGYSDDHHPLNPALGGGEEVRLCNPCVPDPNPDPPVTYGAVRASFDRLVDPNWGTTLPPLPTSHPLHRPHRSLSGTQISSSRTAGDRDFYGYRHRSNLSTNFSSNQPGQSSSHHLYSSRYTLPHDFNQSSSPPLSSSARDAPHFFSTHQSGPASSTFRSSYSGPSRTRPDRVRSLIGPERPRYPPPNLVPVDERDICPICSMQLPPRGSDGNEDDREAHIRECIQTSSRTGRSPPGSSPPPQSPHPMRMLSFTATEKDCVNEDSTPQECTICMEEYEVGDRLARLECLCKFHKLCIVEWFERKRECPVHKFS</sequence>
<evidence type="ECO:0000256" key="9">
    <source>
        <dbReference type="ARBA" id="ARBA00022723"/>
    </source>
</evidence>
<feature type="compositionally biased region" description="Polar residues" evidence="18">
    <location>
        <begin position="339"/>
        <end position="358"/>
    </location>
</feature>
<dbReference type="RefSeq" id="XP_046066321.1">
    <property type="nucleotide sequence ID" value="XM_046221208.1"/>
</dbReference>
<dbReference type="Proteomes" id="UP001201262">
    <property type="component" value="Unassembled WGS sequence"/>
</dbReference>
<protein>
    <recommendedName>
        <fullName evidence="6">RING-type E3 ubiquitin transferase</fullName>
        <ecNumber evidence="6">2.3.2.27</ecNumber>
    </recommendedName>
</protein>
<proteinExistence type="predicted"/>
<dbReference type="EMBL" id="JAJTJA010000014">
    <property type="protein sequence ID" value="KAH8690038.1"/>
    <property type="molecule type" value="Genomic_DNA"/>
</dbReference>
<dbReference type="Pfam" id="PF01363">
    <property type="entry name" value="FYVE"/>
    <property type="match status" value="1"/>
</dbReference>
<comment type="subcellular location">
    <subcellularLocation>
        <location evidence="3">Endosome</location>
    </subcellularLocation>
    <subcellularLocation>
        <location evidence="4">Lysosome</location>
    </subcellularLocation>
    <subcellularLocation>
        <location evidence="2">Membrane</location>
        <topology evidence="2">Peripheral membrane protein</topology>
    </subcellularLocation>
</comment>
<dbReference type="EC" id="2.3.2.27" evidence="6"/>
<evidence type="ECO:0000256" key="16">
    <source>
        <dbReference type="ARBA" id="ARBA00023288"/>
    </source>
</evidence>
<keyword evidence="11 17" id="KW-0863">Zinc-finger</keyword>
<keyword evidence="14" id="KW-0472">Membrane</keyword>
<dbReference type="GO" id="GO:0043161">
    <property type="term" value="P:proteasome-mediated ubiquitin-dependent protein catabolic process"/>
    <property type="evidence" value="ECO:0007669"/>
    <property type="project" value="TreeGrafter"/>
</dbReference>
<evidence type="ECO:0000256" key="1">
    <source>
        <dbReference type="ARBA" id="ARBA00000900"/>
    </source>
</evidence>
<comment type="catalytic activity">
    <reaction evidence="1">
        <text>S-ubiquitinyl-[E2 ubiquitin-conjugating enzyme]-L-cysteine + [acceptor protein]-L-lysine = [E2 ubiquitin-conjugating enzyme]-L-cysteine + N(6)-ubiquitinyl-[acceptor protein]-L-lysine.</text>
        <dbReference type="EC" id="2.3.2.27"/>
    </reaction>
</comment>
<dbReference type="GeneID" id="70251495"/>
<feature type="region of interest" description="Disordered" evidence="18">
    <location>
        <begin position="148"/>
        <end position="180"/>
    </location>
</feature>
<evidence type="ECO:0000256" key="18">
    <source>
        <dbReference type="SAM" id="MobiDB-lite"/>
    </source>
</evidence>
<accession>A0AAD4KFN9</accession>
<feature type="compositionally biased region" description="Polar residues" evidence="18">
    <location>
        <begin position="266"/>
        <end position="276"/>
    </location>
</feature>
<dbReference type="GO" id="GO:0008270">
    <property type="term" value="F:zinc ion binding"/>
    <property type="evidence" value="ECO:0007669"/>
    <property type="project" value="UniProtKB-KW"/>
</dbReference>
<evidence type="ECO:0000256" key="11">
    <source>
        <dbReference type="ARBA" id="ARBA00022771"/>
    </source>
</evidence>
<keyword evidence="10" id="KW-0967">Endosome</keyword>
<dbReference type="GO" id="GO:0061630">
    <property type="term" value="F:ubiquitin protein ligase activity"/>
    <property type="evidence" value="ECO:0007669"/>
    <property type="project" value="UniProtKB-EC"/>
</dbReference>
<evidence type="ECO:0000256" key="5">
    <source>
        <dbReference type="ARBA" id="ARBA00004906"/>
    </source>
</evidence>
<keyword evidence="15" id="KW-0458">Lysosome</keyword>
<dbReference type="InterPro" id="IPR051878">
    <property type="entry name" value="ZNRF_ubiq-protein_ligase"/>
</dbReference>
<dbReference type="PROSITE" id="PS50178">
    <property type="entry name" value="ZF_FYVE"/>
    <property type="match status" value="1"/>
</dbReference>
<evidence type="ECO:0000259" key="20">
    <source>
        <dbReference type="PROSITE" id="PS50178"/>
    </source>
</evidence>
<feature type="domain" description="FYVE-type" evidence="20">
    <location>
        <begin position="104"/>
        <end position="224"/>
    </location>
</feature>
<evidence type="ECO:0000256" key="17">
    <source>
        <dbReference type="PROSITE-ProRule" id="PRU00175"/>
    </source>
</evidence>
<dbReference type="Gene3D" id="3.30.40.10">
    <property type="entry name" value="Zinc/RING finger domain, C3HC4 (zinc finger)"/>
    <property type="match status" value="2"/>
</dbReference>
<dbReference type="CDD" id="cd16489">
    <property type="entry name" value="mRING-CH-C4HC2H_ZNRF"/>
    <property type="match status" value="1"/>
</dbReference>
<dbReference type="GO" id="GO:0005768">
    <property type="term" value="C:endosome"/>
    <property type="evidence" value="ECO:0007669"/>
    <property type="project" value="UniProtKB-SubCell"/>
</dbReference>
<organism evidence="21 22">
    <name type="scientific">Talaromyces proteolyticus</name>
    <dbReference type="NCBI Taxonomy" id="1131652"/>
    <lineage>
        <taxon>Eukaryota</taxon>
        <taxon>Fungi</taxon>
        <taxon>Dikarya</taxon>
        <taxon>Ascomycota</taxon>
        <taxon>Pezizomycotina</taxon>
        <taxon>Eurotiomycetes</taxon>
        <taxon>Eurotiomycetidae</taxon>
        <taxon>Eurotiales</taxon>
        <taxon>Trichocomaceae</taxon>
        <taxon>Talaromyces</taxon>
        <taxon>Talaromyces sect. Bacilispori</taxon>
    </lineage>
</organism>
<dbReference type="SMART" id="SM00184">
    <property type="entry name" value="RING"/>
    <property type="match status" value="1"/>
</dbReference>
<evidence type="ECO:0000256" key="2">
    <source>
        <dbReference type="ARBA" id="ARBA00004170"/>
    </source>
</evidence>
<evidence type="ECO:0000256" key="13">
    <source>
        <dbReference type="ARBA" id="ARBA00022833"/>
    </source>
</evidence>
<keyword evidence="13" id="KW-0862">Zinc</keyword>
<keyword evidence="9" id="KW-0479">Metal-binding</keyword>
<evidence type="ECO:0000256" key="8">
    <source>
        <dbReference type="ARBA" id="ARBA00022707"/>
    </source>
</evidence>
<keyword evidence="7" id="KW-0808">Transferase</keyword>
<dbReference type="InterPro" id="IPR001841">
    <property type="entry name" value="Znf_RING"/>
</dbReference>
<evidence type="ECO:0000313" key="21">
    <source>
        <dbReference type="EMBL" id="KAH8690038.1"/>
    </source>
</evidence>
<evidence type="ECO:0000256" key="10">
    <source>
        <dbReference type="ARBA" id="ARBA00022753"/>
    </source>
</evidence>
<evidence type="ECO:0000256" key="3">
    <source>
        <dbReference type="ARBA" id="ARBA00004177"/>
    </source>
</evidence>
<feature type="compositionally biased region" description="Polar residues" evidence="18">
    <location>
        <begin position="71"/>
        <end position="97"/>
    </location>
</feature>
<keyword evidence="22" id="KW-1185">Reference proteome</keyword>
<evidence type="ECO:0000256" key="6">
    <source>
        <dbReference type="ARBA" id="ARBA00012483"/>
    </source>
</evidence>
<evidence type="ECO:0000256" key="7">
    <source>
        <dbReference type="ARBA" id="ARBA00022679"/>
    </source>
</evidence>
<comment type="caution">
    <text evidence="21">The sequence shown here is derived from an EMBL/GenBank/DDBJ whole genome shotgun (WGS) entry which is preliminary data.</text>
</comment>
<gene>
    <name evidence="21" type="ORF">BGW36DRAFT_432998</name>
</gene>
<dbReference type="GO" id="GO:0070936">
    <property type="term" value="P:protein K48-linked ubiquitination"/>
    <property type="evidence" value="ECO:0007669"/>
    <property type="project" value="TreeGrafter"/>
</dbReference>
<dbReference type="InterPro" id="IPR013083">
    <property type="entry name" value="Znf_RING/FYVE/PHD"/>
</dbReference>
<dbReference type="PROSITE" id="PS50089">
    <property type="entry name" value="ZF_RING_2"/>
    <property type="match status" value="1"/>
</dbReference>
<evidence type="ECO:0000313" key="22">
    <source>
        <dbReference type="Proteomes" id="UP001201262"/>
    </source>
</evidence>
<dbReference type="SUPFAM" id="SSF57903">
    <property type="entry name" value="FYVE/PHD zinc finger"/>
    <property type="match status" value="1"/>
</dbReference>
<reference evidence="21" key="1">
    <citation type="submission" date="2021-12" db="EMBL/GenBank/DDBJ databases">
        <title>Convergent genome expansion in fungi linked to evolution of root-endophyte symbiosis.</title>
        <authorList>
            <consortium name="DOE Joint Genome Institute"/>
            <person name="Ke Y.-H."/>
            <person name="Bonito G."/>
            <person name="Liao H.-L."/>
            <person name="Looney B."/>
            <person name="Rojas-Flechas A."/>
            <person name="Nash J."/>
            <person name="Hameed K."/>
            <person name="Schadt C."/>
            <person name="Martin F."/>
            <person name="Crous P.W."/>
            <person name="Miettinen O."/>
            <person name="Magnuson J.K."/>
            <person name="Labbe J."/>
            <person name="Jacobson D."/>
            <person name="Doktycz M.J."/>
            <person name="Veneault-Fourrey C."/>
            <person name="Kuo A."/>
            <person name="Mondo S."/>
            <person name="Calhoun S."/>
            <person name="Riley R."/>
            <person name="Ohm R."/>
            <person name="LaButti K."/>
            <person name="Andreopoulos B."/>
            <person name="Pangilinan J."/>
            <person name="Nolan M."/>
            <person name="Tritt A."/>
            <person name="Clum A."/>
            <person name="Lipzen A."/>
            <person name="Daum C."/>
            <person name="Barry K."/>
            <person name="Grigoriev I.V."/>
            <person name="Vilgalys R."/>
        </authorList>
    </citation>
    <scope>NUCLEOTIDE SEQUENCE</scope>
    <source>
        <strain evidence="21">PMI_201</strain>
    </source>
</reference>
<dbReference type="PANTHER" id="PTHR46661">
    <property type="entry name" value="E3 UBIQUITIN-PROTEIN LIGASE ZNRF1-LIKE PROTEIN"/>
    <property type="match status" value="1"/>
</dbReference>
<dbReference type="InterPro" id="IPR000306">
    <property type="entry name" value="Znf_FYVE"/>
</dbReference>
<dbReference type="Pfam" id="PF13639">
    <property type="entry name" value="zf-RING_2"/>
    <property type="match status" value="1"/>
</dbReference>
<dbReference type="SUPFAM" id="SSF57850">
    <property type="entry name" value="RING/U-box"/>
    <property type="match status" value="1"/>
</dbReference>
<evidence type="ECO:0000256" key="14">
    <source>
        <dbReference type="ARBA" id="ARBA00023136"/>
    </source>
</evidence>
<feature type="region of interest" description="Disordered" evidence="18">
    <location>
        <begin position="418"/>
        <end position="441"/>
    </location>
</feature>
<evidence type="ECO:0000256" key="4">
    <source>
        <dbReference type="ARBA" id="ARBA00004371"/>
    </source>
</evidence>
<feature type="region of interest" description="Disordered" evidence="18">
    <location>
        <begin position="315"/>
        <end position="383"/>
    </location>
</feature>
<dbReference type="SMART" id="SM00064">
    <property type="entry name" value="FYVE"/>
    <property type="match status" value="1"/>
</dbReference>
<dbReference type="AlphaFoldDB" id="A0AAD4KFN9"/>
<feature type="region of interest" description="Disordered" evidence="18">
    <location>
        <begin position="1"/>
        <end position="97"/>
    </location>
</feature>
<keyword evidence="12" id="KW-0833">Ubl conjugation pathway</keyword>
<dbReference type="InterPro" id="IPR011011">
    <property type="entry name" value="Znf_FYVE_PHD"/>
</dbReference>
<dbReference type="InterPro" id="IPR017455">
    <property type="entry name" value="Znf_FYVE-rel"/>
</dbReference>
<feature type="domain" description="RING-type" evidence="19">
    <location>
        <begin position="462"/>
        <end position="503"/>
    </location>
</feature>
<feature type="region of interest" description="Disordered" evidence="18">
    <location>
        <begin position="249"/>
        <end position="284"/>
    </location>
</feature>
<dbReference type="GO" id="GO:0016020">
    <property type="term" value="C:membrane"/>
    <property type="evidence" value="ECO:0007669"/>
    <property type="project" value="UniProtKB-SubCell"/>
</dbReference>
<dbReference type="PANTHER" id="PTHR46661:SF4">
    <property type="entry name" value="RING-TYPE DOMAIN-CONTAINING PROTEIN"/>
    <property type="match status" value="1"/>
</dbReference>
<evidence type="ECO:0000256" key="12">
    <source>
        <dbReference type="ARBA" id="ARBA00022786"/>
    </source>
</evidence>
<keyword evidence="8" id="KW-0519">Myristate</keyword>
<evidence type="ECO:0000256" key="15">
    <source>
        <dbReference type="ARBA" id="ARBA00023228"/>
    </source>
</evidence>
<keyword evidence="16" id="KW-0449">Lipoprotein</keyword>